<keyword evidence="2" id="KW-1185">Reference proteome</keyword>
<proteinExistence type="predicted"/>
<evidence type="ECO:0000313" key="1">
    <source>
        <dbReference type="EMBL" id="KII83318.1"/>
    </source>
</evidence>
<dbReference type="AlphaFoldDB" id="A0A0C9T5E5"/>
<dbReference type="HOGENOM" id="CLU_1696257_0_0_1"/>
<sequence length="155" mass="17619">MSFPMHGRLCPEQFRMRKPFKRGRRRCEVAWHRPLGNADGWEESAEIMAISRTCVHRHRALDATLPSMRLLLMVTACVHPVAGNDAPAMPRQISSAGCSCFDEVNREKKRLTAIDEIEAPVNCARQKVGRRKSRYHSFKPFEAVFAGAVPLQKDM</sequence>
<accession>A0A0C9T5E5</accession>
<protein>
    <submittedName>
        <fullName evidence="1">Uncharacterized protein</fullName>
    </submittedName>
</protein>
<dbReference type="EMBL" id="KN832579">
    <property type="protein sequence ID" value="KII83318.1"/>
    <property type="molecule type" value="Genomic_DNA"/>
</dbReference>
<reference evidence="1 2" key="1">
    <citation type="submission" date="2014-06" db="EMBL/GenBank/DDBJ databases">
        <title>Evolutionary Origins and Diversification of the Mycorrhizal Mutualists.</title>
        <authorList>
            <consortium name="DOE Joint Genome Institute"/>
            <consortium name="Mycorrhizal Genomics Consortium"/>
            <person name="Kohler A."/>
            <person name="Kuo A."/>
            <person name="Nagy L.G."/>
            <person name="Floudas D."/>
            <person name="Copeland A."/>
            <person name="Barry K.W."/>
            <person name="Cichocki N."/>
            <person name="Veneault-Fourrey C."/>
            <person name="LaButti K."/>
            <person name="Lindquist E.A."/>
            <person name="Lipzen A."/>
            <person name="Lundell T."/>
            <person name="Morin E."/>
            <person name="Murat C."/>
            <person name="Riley R."/>
            <person name="Ohm R."/>
            <person name="Sun H."/>
            <person name="Tunlid A."/>
            <person name="Henrissat B."/>
            <person name="Grigoriev I.V."/>
            <person name="Hibbett D.S."/>
            <person name="Martin F."/>
        </authorList>
    </citation>
    <scope>NUCLEOTIDE SEQUENCE [LARGE SCALE GENOMIC DNA]</scope>
    <source>
        <strain evidence="1 2">FD-325 SS-3</strain>
    </source>
</reference>
<name>A0A0C9T5E5_PLICR</name>
<organism evidence="1 2">
    <name type="scientific">Plicaturopsis crispa FD-325 SS-3</name>
    <dbReference type="NCBI Taxonomy" id="944288"/>
    <lineage>
        <taxon>Eukaryota</taxon>
        <taxon>Fungi</taxon>
        <taxon>Dikarya</taxon>
        <taxon>Basidiomycota</taxon>
        <taxon>Agaricomycotina</taxon>
        <taxon>Agaricomycetes</taxon>
        <taxon>Agaricomycetidae</taxon>
        <taxon>Amylocorticiales</taxon>
        <taxon>Amylocorticiaceae</taxon>
        <taxon>Plicatura</taxon>
        <taxon>Plicaturopsis crispa</taxon>
    </lineage>
</organism>
<gene>
    <name evidence="1" type="ORF">PLICRDRAFT_47364</name>
</gene>
<evidence type="ECO:0000313" key="2">
    <source>
        <dbReference type="Proteomes" id="UP000053263"/>
    </source>
</evidence>
<dbReference type="Proteomes" id="UP000053263">
    <property type="component" value="Unassembled WGS sequence"/>
</dbReference>